<protein>
    <submittedName>
        <fullName evidence="2">Uncharacterized protein</fullName>
    </submittedName>
</protein>
<evidence type="ECO:0000256" key="1">
    <source>
        <dbReference type="SAM" id="SignalP"/>
    </source>
</evidence>
<reference evidence="2 3" key="1">
    <citation type="submission" date="2024-05" db="EMBL/GenBank/DDBJ databases">
        <title>The nuclear and mitochondrial genome assemblies of Tetragonisca angustula (Apidae: Meliponini), a tiny yet remarkable pollinator in the Neotropics.</title>
        <authorList>
            <person name="Ferrari R."/>
            <person name="Ricardo P.C."/>
            <person name="Dias F.C."/>
            <person name="Araujo N.S."/>
            <person name="Soares D.O."/>
            <person name="Zhou Q.-S."/>
            <person name="Zhu C.-D."/>
            <person name="Coutinho L."/>
            <person name="Airas M.C."/>
            <person name="Batista T.M."/>
        </authorList>
    </citation>
    <scope>NUCLEOTIDE SEQUENCE [LARGE SCALE GENOMIC DNA]</scope>
    <source>
        <strain evidence="2">ASF017062</strain>
        <tissue evidence="2">Abdomen</tissue>
    </source>
</reference>
<name>A0AAW1AG73_9HYME</name>
<dbReference type="AlphaFoldDB" id="A0AAW1AG73"/>
<organism evidence="2 3">
    <name type="scientific">Tetragonisca angustula</name>
    <dbReference type="NCBI Taxonomy" id="166442"/>
    <lineage>
        <taxon>Eukaryota</taxon>
        <taxon>Metazoa</taxon>
        <taxon>Ecdysozoa</taxon>
        <taxon>Arthropoda</taxon>
        <taxon>Hexapoda</taxon>
        <taxon>Insecta</taxon>
        <taxon>Pterygota</taxon>
        <taxon>Neoptera</taxon>
        <taxon>Endopterygota</taxon>
        <taxon>Hymenoptera</taxon>
        <taxon>Apocrita</taxon>
        <taxon>Aculeata</taxon>
        <taxon>Apoidea</taxon>
        <taxon>Anthophila</taxon>
        <taxon>Apidae</taxon>
        <taxon>Tetragonisca</taxon>
    </lineage>
</organism>
<feature type="signal peptide" evidence="1">
    <location>
        <begin position="1"/>
        <end position="26"/>
    </location>
</feature>
<evidence type="ECO:0000313" key="2">
    <source>
        <dbReference type="EMBL" id="KAK9309157.1"/>
    </source>
</evidence>
<keyword evidence="3" id="KW-1185">Reference proteome</keyword>
<accession>A0AAW1AG73</accession>
<gene>
    <name evidence="2" type="ORF">QLX08_001113</name>
</gene>
<proteinExistence type="predicted"/>
<comment type="caution">
    <text evidence="2">The sequence shown here is derived from an EMBL/GenBank/DDBJ whole genome shotgun (WGS) entry which is preliminary data.</text>
</comment>
<dbReference type="EMBL" id="JAWNGG020000014">
    <property type="protein sequence ID" value="KAK9309157.1"/>
    <property type="molecule type" value="Genomic_DNA"/>
</dbReference>
<sequence>MNKQNSRIRLVFFVSLLFTRLSSIHTKDLTKPKNVTPNDDVKPVEEFLEESSTEDQFSLESATTTESTTTVETYHKLALSVNAKKNISREFRPSVHLGVVSEFRAIVKEKLLSICM</sequence>
<evidence type="ECO:0000313" key="3">
    <source>
        <dbReference type="Proteomes" id="UP001432146"/>
    </source>
</evidence>
<feature type="chain" id="PRO_5043833463" evidence="1">
    <location>
        <begin position="27"/>
        <end position="116"/>
    </location>
</feature>
<keyword evidence="1" id="KW-0732">Signal</keyword>
<dbReference type="Proteomes" id="UP001432146">
    <property type="component" value="Unassembled WGS sequence"/>
</dbReference>